<organism evidence="2 3">
    <name type="scientific">Intrasporangium calvum (strain ATCC 23552 / DSM 43043 / JCM 3097 / NBRC 12989 / NCIMB 10167 / NRRL B-3866 / 7 KIP)</name>
    <dbReference type="NCBI Taxonomy" id="710696"/>
    <lineage>
        <taxon>Bacteria</taxon>
        <taxon>Bacillati</taxon>
        <taxon>Actinomycetota</taxon>
        <taxon>Actinomycetes</taxon>
        <taxon>Micrococcales</taxon>
        <taxon>Intrasporangiaceae</taxon>
        <taxon>Intrasporangium</taxon>
    </lineage>
</organism>
<feature type="region of interest" description="Disordered" evidence="1">
    <location>
        <begin position="253"/>
        <end position="301"/>
    </location>
</feature>
<dbReference type="Pfam" id="PF11228">
    <property type="entry name" value="DUF3027"/>
    <property type="match status" value="1"/>
</dbReference>
<evidence type="ECO:0000313" key="3">
    <source>
        <dbReference type="Proteomes" id="UP000008914"/>
    </source>
</evidence>
<dbReference type="STRING" id="710696.Intca_0738"/>
<accession>E6SB21</accession>
<feature type="compositionally biased region" description="Basic and acidic residues" evidence="1">
    <location>
        <begin position="285"/>
        <end position="301"/>
    </location>
</feature>
<dbReference type="OrthoDB" id="3210158at2"/>
<dbReference type="HOGENOM" id="CLU_035969_1_1_11"/>
<sequence length="301" mass="32008">MTPTITPKRDTAKSDAVLLAALDLARDAAVSIAEPGTVGAHAGMEMLGERLAMHWFECTSPGYHGWRWGVSVARVPRAKVATICETNLLPGPDAILAPEWLPYSERLAPGDLGPGDVLPKRADDPYLVAGFEATGDEDVDQMAFFELGLGRPRVLSAEGREAAATRWYAGASGPTAEVAVKASAPCSTCGYFVPMAGALRAVFGVCANEWSPSDSRVVSLDHGCGAHSETDVEAPEPTPMGEPIVDELAVDLEVLEREPEEDQATEGPYPEGQTPELEPTELEPTELKPTEPDADGTDERD</sequence>
<dbReference type="InterPro" id="IPR021391">
    <property type="entry name" value="DUF3027"/>
</dbReference>
<reference evidence="2 3" key="1">
    <citation type="journal article" date="2010" name="Stand. Genomic Sci.">
        <title>Complete genome sequence of Intrasporangium calvum type strain (7 KIP).</title>
        <authorList>
            <person name="Del Rio T.G."/>
            <person name="Chertkov O."/>
            <person name="Yasawong M."/>
            <person name="Lucas S."/>
            <person name="Deshpande S."/>
            <person name="Cheng J.F."/>
            <person name="Detter C."/>
            <person name="Tapia R."/>
            <person name="Han C."/>
            <person name="Goodwin L."/>
            <person name="Pitluck S."/>
            <person name="Liolios K."/>
            <person name="Ivanova N."/>
            <person name="Mavromatis K."/>
            <person name="Pati A."/>
            <person name="Chen A."/>
            <person name="Palaniappan K."/>
            <person name="Land M."/>
            <person name="Hauser L."/>
            <person name="Chang Y.J."/>
            <person name="Jeffries C.D."/>
            <person name="Rohde M."/>
            <person name="Pukall R."/>
            <person name="Sikorski J."/>
            <person name="Goker M."/>
            <person name="Woyke T."/>
            <person name="Bristow J."/>
            <person name="Eisen J.A."/>
            <person name="Markowitz V."/>
            <person name="Hugenholtz P."/>
            <person name="Kyrpides N.C."/>
            <person name="Klenk H.P."/>
            <person name="Lapidus A."/>
        </authorList>
    </citation>
    <scope>NUCLEOTIDE SEQUENCE [LARGE SCALE GENOMIC DNA]</scope>
    <source>
        <strain evidence="3">ATCC 23552 / DSM 43043 / JCM 3097 / NBRC 12989 / 7 KIP</strain>
    </source>
</reference>
<keyword evidence="3" id="KW-1185">Reference proteome</keyword>
<dbReference type="EMBL" id="CP002343">
    <property type="protein sequence ID" value="ADU47282.1"/>
    <property type="molecule type" value="Genomic_DNA"/>
</dbReference>
<protein>
    <recommendedName>
        <fullName evidence="4">DUF3027 domain-containing protein</fullName>
    </recommendedName>
</protein>
<gene>
    <name evidence="2" type="ordered locus">Intca_0738</name>
</gene>
<dbReference type="Proteomes" id="UP000008914">
    <property type="component" value="Chromosome"/>
</dbReference>
<dbReference type="eggNOG" id="ENOG502ZBU7">
    <property type="taxonomic scope" value="Bacteria"/>
</dbReference>
<evidence type="ECO:0000313" key="2">
    <source>
        <dbReference type="EMBL" id="ADU47282.1"/>
    </source>
</evidence>
<dbReference type="AlphaFoldDB" id="E6SB21"/>
<name>E6SB21_INTC7</name>
<proteinExistence type="predicted"/>
<evidence type="ECO:0000256" key="1">
    <source>
        <dbReference type="SAM" id="MobiDB-lite"/>
    </source>
</evidence>
<dbReference type="RefSeq" id="WP_013491602.1">
    <property type="nucleotide sequence ID" value="NC_014830.1"/>
</dbReference>
<dbReference type="KEGG" id="ica:Intca_0738"/>
<evidence type="ECO:0008006" key="4">
    <source>
        <dbReference type="Google" id="ProtNLM"/>
    </source>
</evidence>